<evidence type="ECO:0000256" key="1">
    <source>
        <dbReference type="ARBA" id="ARBA00004141"/>
    </source>
</evidence>
<dbReference type="PIRSF" id="PIRSF005355">
    <property type="entry name" value="UBIAD1"/>
    <property type="match status" value="1"/>
</dbReference>
<dbReference type="AlphaFoldDB" id="A0A9D9DPP8"/>
<accession>A0A9D9DPP8</accession>
<evidence type="ECO:0000256" key="4">
    <source>
        <dbReference type="ARBA" id="ARBA00022989"/>
    </source>
</evidence>
<dbReference type="GO" id="GO:0009234">
    <property type="term" value="P:menaquinone biosynthetic process"/>
    <property type="evidence" value="ECO:0007669"/>
    <property type="project" value="TreeGrafter"/>
</dbReference>
<dbReference type="PANTHER" id="PTHR13929">
    <property type="entry name" value="1,4-DIHYDROXY-2-NAPHTHOATE OCTAPRENYLTRANSFERASE"/>
    <property type="match status" value="1"/>
</dbReference>
<name>A0A9D9DPP8_9BACT</name>
<evidence type="ECO:0000313" key="8">
    <source>
        <dbReference type="Proteomes" id="UP000823632"/>
    </source>
</evidence>
<feature type="transmembrane region" description="Helical" evidence="6">
    <location>
        <begin position="96"/>
        <end position="116"/>
    </location>
</feature>
<organism evidence="7 8">
    <name type="scientific">Candidatus Scatousia excrementipullorum</name>
    <dbReference type="NCBI Taxonomy" id="2840936"/>
    <lineage>
        <taxon>Bacteria</taxon>
        <taxon>Candidatus Scatousia</taxon>
    </lineage>
</organism>
<proteinExistence type="predicted"/>
<protein>
    <submittedName>
        <fullName evidence="7">Prenyltransferase</fullName>
    </submittedName>
</protein>
<comment type="subcellular location">
    <subcellularLocation>
        <location evidence="1">Membrane</location>
        <topology evidence="1">Multi-pass membrane protein</topology>
    </subcellularLocation>
</comment>
<evidence type="ECO:0000256" key="2">
    <source>
        <dbReference type="ARBA" id="ARBA00022679"/>
    </source>
</evidence>
<feature type="transmembrane region" description="Helical" evidence="6">
    <location>
        <begin position="217"/>
        <end position="238"/>
    </location>
</feature>
<dbReference type="Pfam" id="PF01040">
    <property type="entry name" value="UbiA"/>
    <property type="match status" value="1"/>
</dbReference>
<reference evidence="7" key="1">
    <citation type="submission" date="2020-10" db="EMBL/GenBank/DDBJ databases">
        <authorList>
            <person name="Gilroy R."/>
        </authorList>
    </citation>
    <scope>NUCLEOTIDE SEQUENCE</scope>
    <source>
        <strain evidence="7">10192</strain>
    </source>
</reference>
<evidence type="ECO:0000313" key="7">
    <source>
        <dbReference type="EMBL" id="MBO8429895.1"/>
    </source>
</evidence>
<evidence type="ECO:0000256" key="5">
    <source>
        <dbReference type="ARBA" id="ARBA00023136"/>
    </source>
</evidence>
<dbReference type="CDD" id="cd13962">
    <property type="entry name" value="PT_UbiA_UBIAD1"/>
    <property type="match status" value="1"/>
</dbReference>
<keyword evidence="3 6" id="KW-0812">Transmembrane</keyword>
<feature type="transmembrane region" description="Helical" evidence="6">
    <location>
        <begin position="122"/>
        <end position="140"/>
    </location>
</feature>
<dbReference type="InterPro" id="IPR000537">
    <property type="entry name" value="UbiA_prenyltransferase"/>
</dbReference>
<evidence type="ECO:0000256" key="3">
    <source>
        <dbReference type="ARBA" id="ARBA00022692"/>
    </source>
</evidence>
<dbReference type="GO" id="GO:0042371">
    <property type="term" value="P:vitamin K biosynthetic process"/>
    <property type="evidence" value="ECO:0007669"/>
    <property type="project" value="TreeGrafter"/>
</dbReference>
<keyword evidence="2" id="KW-0808">Transferase</keyword>
<dbReference type="GO" id="GO:0004659">
    <property type="term" value="F:prenyltransferase activity"/>
    <property type="evidence" value="ECO:0007669"/>
    <property type="project" value="InterPro"/>
</dbReference>
<gene>
    <name evidence="7" type="ORF">IAC76_00770</name>
</gene>
<feature type="transmembrane region" description="Helical" evidence="6">
    <location>
        <begin position="7"/>
        <end position="33"/>
    </location>
</feature>
<sequence>MIKKIWFWLCASRLFSLPMTILSWLVIFVYSLVLYGGNILNGILALIGISFAHLATNLADDYFDYKQMLKDGNMMSTVVKNKCIYIKDGTATLNDVMKVVIIYCLIAFFTGVILFFRSGVDVLWLALIGGILTLSYSWFSRIGLSELAVGIAFGPLFFEGVFYVMCGYFSWNVFILSIAVGAFTVGVLYVHTILDFDSDMISHKKTLCCRIGDKNKALYILYFLYVLGFASVVFFALMTLYFNILISLLALPFAINVCNALKNYNKDKDFLPKIKWWHYPLDDFEKRKEDNTASFYFVLYQSRNLISWVCVLIILGIFI</sequence>
<feature type="transmembrane region" description="Helical" evidence="6">
    <location>
        <begin position="244"/>
        <end position="261"/>
    </location>
</feature>
<dbReference type="GO" id="GO:0016020">
    <property type="term" value="C:membrane"/>
    <property type="evidence" value="ECO:0007669"/>
    <property type="project" value="UniProtKB-SubCell"/>
</dbReference>
<dbReference type="EMBL" id="JADIND010000015">
    <property type="protein sequence ID" value="MBO8429895.1"/>
    <property type="molecule type" value="Genomic_DNA"/>
</dbReference>
<keyword evidence="5 6" id="KW-0472">Membrane</keyword>
<feature type="transmembrane region" description="Helical" evidence="6">
    <location>
        <begin position="171"/>
        <end position="196"/>
    </location>
</feature>
<feature type="transmembrane region" description="Helical" evidence="6">
    <location>
        <begin position="147"/>
        <end position="165"/>
    </location>
</feature>
<dbReference type="PANTHER" id="PTHR13929:SF0">
    <property type="entry name" value="UBIA PRENYLTRANSFERASE DOMAIN-CONTAINING PROTEIN 1"/>
    <property type="match status" value="1"/>
</dbReference>
<dbReference type="Proteomes" id="UP000823632">
    <property type="component" value="Unassembled WGS sequence"/>
</dbReference>
<reference evidence="7" key="2">
    <citation type="journal article" date="2021" name="PeerJ">
        <title>Extensive microbial diversity within the chicken gut microbiome revealed by metagenomics and culture.</title>
        <authorList>
            <person name="Gilroy R."/>
            <person name="Ravi A."/>
            <person name="Getino M."/>
            <person name="Pursley I."/>
            <person name="Horton D.L."/>
            <person name="Alikhan N.F."/>
            <person name="Baker D."/>
            <person name="Gharbi K."/>
            <person name="Hall N."/>
            <person name="Watson M."/>
            <person name="Adriaenssens E.M."/>
            <person name="Foster-Nyarko E."/>
            <person name="Jarju S."/>
            <person name="Secka A."/>
            <person name="Antonio M."/>
            <person name="Oren A."/>
            <person name="Chaudhuri R.R."/>
            <person name="La Ragione R."/>
            <person name="Hildebrand F."/>
            <person name="Pallen M.J."/>
        </authorList>
    </citation>
    <scope>NUCLEOTIDE SEQUENCE</scope>
    <source>
        <strain evidence="7">10192</strain>
    </source>
</reference>
<feature type="transmembrane region" description="Helical" evidence="6">
    <location>
        <begin position="295"/>
        <end position="318"/>
    </location>
</feature>
<feature type="transmembrane region" description="Helical" evidence="6">
    <location>
        <begin position="39"/>
        <end position="59"/>
    </location>
</feature>
<evidence type="ECO:0000256" key="6">
    <source>
        <dbReference type="SAM" id="Phobius"/>
    </source>
</evidence>
<keyword evidence="4 6" id="KW-1133">Transmembrane helix</keyword>
<dbReference type="InterPro" id="IPR026046">
    <property type="entry name" value="UBIAD1"/>
</dbReference>
<comment type="caution">
    <text evidence="7">The sequence shown here is derived from an EMBL/GenBank/DDBJ whole genome shotgun (WGS) entry which is preliminary data.</text>
</comment>